<sequence>MIGRLVYAYPAEGERCYLRMLLCHITGPTCFEDLYTANGVLHPTFRKAVLERCLIETDDNLSQCLVDTSLFQFPSALRRLVATMLIFCEPRNVRKLSDDHYDSLFEDYKKQYGCAKRVKNMVLIDIRVFLESLSKKVSDYDRPNVSAHINLQSRGYREVQEEYSINVEYEDLHARDSLNPNHKFAYDEIMRHVDKNIPGVFFIDGPSGIEKTFLYKALLANICARGLIALATATSGVAANHMPGGRTAHSRFGIPLNLDNNLMCKITKQSGKVQILHEAKVIIWDEAAMAKRKAIEPVDRTMQDITDEKLPFGGMIMVMGGDFRQVLSVVRRGTRAQIVDSRLRMLPLWASVKRIRLNINMRAVNDPWFSNFLLRVGDGKEETLDDSYIRIPDNMSIRYTDKTKSVDALIDAIFPSLQSHGADSKFIISRAVLSTKNESVDEINN</sequence>
<dbReference type="GO" id="GO:0016787">
    <property type="term" value="F:hydrolase activity"/>
    <property type="evidence" value="ECO:0007669"/>
    <property type="project" value="UniProtKB-KW"/>
</dbReference>
<keyword evidence="1" id="KW-0378">Hydrolase</keyword>
<comment type="similarity">
    <text evidence="1">Belongs to the helicase family.</text>
</comment>
<feature type="domain" description="DNA helicase Pif1-like DEAD-box helicase" evidence="2">
    <location>
        <begin position="178"/>
        <end position="384"/>
    </location>
</feature>
<keyword evidence="1" id="KW-0067">ATP-binding</keyword>
<dbReference type="SUPFAM" id="SSF52540">
    <property type="entry name" value="P-loop containing nucleoside triphosphate hydrolases"/>
    <property type="match status" value="1"/>
</dbReference>
<gene>
    <name evidence="3" type="ORF">LSAT_V11C500253680</name>
</gene>
<keyword evidence="1" id="KW-0233">DNA recombination</keyword>
<dbReference type="Proteomes" id="UP000235145">
    <property type="component" value="Unassembled WGS sequence"/>
</dbReference>
<accession>A0A9R1VDV5</accession>
<comment type="caution">
    <text evidence="3">The sequence shown here is derived from an EMBL/GenBank/DDBJ whole genome shotgun (WGS) entry which is preliminary data.</text>
</comment>
<dbReference type="InterPro" id="IPR027417">
    <property type="entry name" value="P-loop_NTPase"/>
</dbReference>
<dbReference type="GO" id="GO:0043139">
    <property type="term" value="F:5'-3' DNA helicase activity"/>
    <property type="evidence" value="ECO:0007669"/>
    <property type="project" value="UniProtKB-EC"/>
</dbReference>
<keyword evidence="1" id="KW-0227">DNA damage</keyword>
<dbReference type="InterPro" id="IPR010285">
    <property type="entry name" value="DNA_helicase_pif1-like_DEAD"/>
</dbReference>
<keyword evidence="4" id="KW-1185">Reference proteome</keyword>
<keyword evidence="1" id="KW-0547">Nucleotide-binding</keyword>
<dbReference type="OrthoDB" id="1929541at2759"/>
<organism evidence="3 4">
    <name type="scientific">Lactuca sativa</name>
    <name type="common">Garden lettuce</name>
    <dbReference type="NCBI Taxonomy" id="4236"/>
    <lineage>
        <taxon>Eukaryota</taxon>
        <taxon>Viridiplantae</taxon>
        <taxon>Streptophyta</taxon>
        <taxon>Embryophyta</taxon>
        <taxon>Tracheophyta</taxon>
        <taxon>Spermatophyta</taxon>
        <taxon>Magnoliopsida</taxon>
        <taxon>eudicotyledons</taxon>
        <taxon>Gunneridae</taxon>
        <taxon>Pentapetalae</taxon>
        <taxon>asterids</taxon>
        <taxon>campanulids</taxon>
        <taxon>Asterales</taxon>
        <taxon>Asteraceae</taxon>
        <taxon>Cichorioideae</taxon>
        <taxon>Cichorieae</taxon>
        <taxon>Lactucinae</taxon>
        <taxon>Lactuca</taxon>
    </lineage>
</organism>
<dbReference type="EMBL" id="NBSK02000005">
    <property type="protein sequence ID" value="KAJ0202965.1"/>
    <property type="molecule type" value="Genomic_DNA"/>
</dbReference>
<comment type="catalytic activity">
    <reaction evidence="1">
        <text>ATP + H2O = ADP + phosphate + H(+)</text>
        <dbReference type="Rhea" id="RHEA:13065"/>
        <dbReference type="ChEBI" id="CHEBI:15377"/>
        <dbReference type="ChEBI" id="CHEBI:15378"/>
        <dbReference type="ChEBI" id="CHEBI:30616"/>
        <dbReference type="ChEBI" id="CHEBI:43474"/>
        <dbReference type="ChEBI" id="CHEBI:456216"/>
        <dbReference type="EC" id="5.6.2.3"/>
    </reaction>
</comment>
<evidence type="ECO:0000313" key="4">
    <source>
        <dbReference type="Proteomes" id="UP000235145"/>
    </source>
</evidence>
<dbReference type="GO" id="GO:0005524">
    <property type="term" value="F:ATP binding"/>
    <property type="evidence" value="ECO:0007669"/>
    <property type="project" value="UniProtKB-KW"/>
</dbReference>
<evidence type="ECO:0000256" key="1">
    <source>
        <dbReference type="RuleBase" id="RU363044"/>
    </source>
</evidence>
<comment type="cofactor">
    <cofactor evidence="1">
        <name>Mg(2+)</name>
        <dbReference type="ChEBI" id="CHEBI:18420"/>
    </cofactor>
</comment>
<keyword evidence="1" id="KW-0234">DNA repair</keyword>
<keyword evidence="1" id="KW-0347">Helicase</keyword>
<evidence type="ECO:0000259" key="2">
    <source>
        <dbReference type="Pfam" id="PF05970"/>
    </source>
</evidence>
<proteinExistence type="inferred from homology"/>
<dbReference type="Gene3D" id="3.40.50.300">
    <property type="entry name" value="P-loop containing nucleotide triphosphate hydrolases"/>
    <property type="match status" value="1"/>
</dbReference>
<dbReference type="GO" id="GO:0006310">
    <property type="term" value="P:DNA recombination"/>
    <property type="evidence" value="ECO:0007669"/>
    <property type="project" value="UniProtKB-KW"/>
</dbReference>
<dbReference type="Pfam" id="PF05970">
    <property type="entry name" value="PIF1"/>
    <property type="match status" value="1"/>
</dbReference>
<evidence type="ECO:0000313" key="3">
    <source>
        <dbReference type="EMBL" id="KAJ0202965.1"/>
    </source>
</evidence>
<reference evidence="3 4" key="1">
    <citation type="journal article" date="2017" name="Nat. Commun.">
        <title>Genome assembly with in vitro proximity ligation data and whole-genome triplication in lettuce.</title>
        <authorList>
            <person name="Reyes-Chin-Wo S."/>
            <person name="Wang Z."/>
            <person name="Yang X."/>
            <person name="Kozik A."/>
            <person name="Arikit S."/>
            <person name="Song C."/>
            <person name="Xia L."/>
            <person name="Froenicke L."/>
            <person name="Lavelle D.O."/>
            <person name="Truco M.J."/>
            <person name="Xia R."/>
            <person name="Zhu S."/>
            <person name="Xu C."/>
            <person name="Xu H."/>
            <person name="Xu X."/>
            <person name="Cox K."/>
            <person name="Korf I."/>
            <person name="Meyers B.C."/>
            <person name="Michelmore R.W."/>
        </authorList>
    </citation>
    <scope>NUCLEOTIDE SEQUENCE [LARGE SCALE GENOMIC DNA]</scope>
    <source>
        <strain evidence="4">cv. Salinas</strain>
        <tissue evidence="3">Seedlings</tissue>
    </source>
</reference>
<dbReference type="EC" id="5.6.2.3" evidence="1"/>
<dbReference type="PANTHER" id="PTHR10492:SF94">
    <property type="entry name" value="ATP-DEPENDENT DNA HELICASE"/>
    <property type="match status" value="1"/>
</dbReference>
<protein>
    <recommendedName>
        <fullName evidence="1">ATP-dependent DNA helicase</fullName>
        <ecNumber evidence="1">5.6.2.3</ecNumber>
    </recommendedName>
</protein>
<dbReference type="GO" id="GO:0000723">
    <property type="term" value="P:telomere maintenance"/>
    <property type="evidence" value="ECO:0007669"/>
    <property type="project" value="InterPro"/>
</dbReference>
<dbReference type="AlphaFoldDB" id="A0A9R1VDV5"/>
<dbReference type="GO" id="GO:0006281">
    <property type="term" value="P:DNA repair"/>
    <property type="evidence" value="ECO:0007669"/>
    <property type="project" value="UniProtKB-KW"/>
</dbReference>
<dbReference type="PANTHER" id="PTHR10492">
    <property type="match status" value="1"/>
</dbReference>
<name>A0A9R1VDV5_LACSA</name>